<gene>
    <name evidence="1" type="ordered locus">Bd0428</name>
</gene>
<dbReference type="EMBL" id="BX842647">
    <property type="protein sequence ID" value="CAE78414.1"/>
    <property type="molecule type" value="Genomic_DNA"/>
</dbReference>
<dbReference type="KEGG" id="bba:Bd0428"/>
<organism evidence="1 2">
    <name type="scientific">Bdellovibrio bacteriovorus (strain ATCC 15356 / DSM 50701 / NCIMB 9529 / HD100)</name>
    <dbReference type="NCBI Taxonomy" id="264462"/>
    <lineage>
        <taxon>Bacteria</taxon>
        <taxon>Pseudomonadati</taxon>
        <taxon>Bdellovibrionota</taxon>
        <taxon>Bdellovibrionia</taxon>
        <taxon>Bdellovibrionales</taxon>
        <taxon>Pseudobdellovibrionaceae</taxon>
        <taxon>Bdellovibrio</taxon>
    </lineage>
</organism>
<protein>
    <submittedName>
        <fullName evidence="1">Uncharacterized protein</fullName>
    </submittedName>
</protein>
<proteinExistence type="predicted"/>
<dbReference type="STRING" id="264462.Bd0428"/>
<name>Q6MQN3_BDEBA</name>
<dbReference type="AlphaFoldDB" id="Q6MQN3"/>
<accession>Q6MQN3</accession>
<evidence type="ECO:0000313" key="2">
    <source>
        <dbReference type="Proteomes" id="UP000008080"/>
    </source>
</evidence>
<reference evidence="1 2" key="1">
    <citation type="journal article" date="2004" name="Science">
        <title>A predator unmasked: life cycle of Bdellovibrio bacteriovorus from a genomic perspective.</title>
        <authorList>
            <person name="Rendulic S."/>
            <person name="Jagtap P."/>
            <person name="Rosinus A."/>
            <person name="Eppinger M."/>
            <person name="Baar C."/>
            <person name="Lanz C."/>
            <person name="Keller H."/>
            <person name="Lambert C."/>
            <person name="Evans K.J."/>
            <person name="Goesmann A."/>
            <person name="Meyer F."/>
            <person name="Sockett R.E."/>
            <person name="Schuster S.C."/>
        </authorList>
    </citation>
    <scope>NUCLEOTIDE SEQUENCE [LARGE SCALE GENOMIC DNA]</scope>
    <source>
        <strain evidence="2">ATCC 15356 / DSM 50701 / NCIMB 9529 / HD100</strain>
    </source>
</reference>
<dbReference type="HOGENOM" id="CLU_3363501_0_0_7"/>
<sequence>MFLGNRSFRLFRSHSPFGRYLSVLYSEKLKKNSNR</sequence>
<dbReference type="Proteomes" id="UP000008080">
    <property type="component" value="Chromosome"/>
</dbReference>
<evidence type="ECO:0000313" key="1">
    <source>
        <dbReference type="EMBL" id="CAE78414.1"/>
    </source>
</evidence>
<keyword evidence="2" id="KW-1185">Reference proteome</keyword>